<dbReference type="GO" id="GO:0042803">
    <property type="term" value="F:protein homodimerization activity"/>
    <property type="evidence" value="ECO:0007669"/>
    <property type="project" value="UniProtKB-UniRule"/>
</dbReference>
<dbReference type="OMA" id="WHFNINK"/>
<dbReference type="PIRSF" id="PIRSF017565">
    <property type="entry name" value="Kin_ATP-NAD_euk"/>
    <property type="match status" value="1"/>
</dbReference>
<keyword evidence="1" id="KW-0418">Kinase</keyword>
<dbReference type="Proteomes" id="UP000594454">
    <property type="component" value="Chromosome 1"/>
</dbReference>
<keyword evidence="1" id="KW-0520">NAD</keyword>
<dbReference type="FunCoup" id="A0A7R8U9W8">
    <property type="interactions" value="1793"/>
</dbReference>
<comment type="function">
    <text evidence="1">Mitochondrial NAD(+) kinase that phosphorylates NAD(+) to yield NADP(+). Can use both ATP or inorganic polyphosphate as the phosphoryl donor.</text>
</comment>
<comment type="catalytic activity">
    <reaction evidence="1">
        <text>NAD(+) + ATP = ADP + NADP(+) + H(+)</text>
        <dbReference type="Rhea" id="RHEA:18629"/>
        <dbReference type="ChEBI" id="CHEBI:15378"/>
        <dbReference type="ChEBI" id="CHEBI:30616"/>
        <dbReference type="ChEBI" id="CHEBI:57540"/>
        <dbReference type="ChEBI" id="CHEBI:58349"/>
        <dbReference type="ChEBI" id="CHEBI:456216"/>
        <dbReference type="EC" id="2.7.1.23"/>
    </reaction>
</comment>
<dbReference type="InterPro" id="IPR017438">
    <property type="entry name" value="ATP-NAD_kinase_N"/>
</dbReference>
<keyword evidence="1" id="KW-0496">Mitochondrion</keyword>
<evidence type="ECO:0000313" key="2">
    <source>
        <dbReference type="EMBL" id="CAD7076870.1"/>
    </source>
</evidence>
<keyword evidence="1" id="KW-0521">NADP</keyword>
<dbReference type="EMBL" id="LR899009">
    <property type="protein sequence ID" value="CAD7076870.1"/>
    <property type="molecule type" value="Genomic_DNA"/>
</dbReference>
<keyword evidence="1" id="KW-0808">Transferase</keyword>
<comment type="subunit">
    <text evidence="1">Homodimer.</text>
</comment>
<sequence length="418" mass="47452">MFKTKQLLNAVKGDKFFRQFGAQGGEPTESKRIQKVLIVTKLSRYEYEQQRHPNLSKEQLERHIRDRGSDFEIMMHYHNLHKKFEKKIAKSFQNAGVEVRVANRNEFRTSLDKDTIKWADILVPVGGDGTFLLTAGRTCPLFCRTQHKIPVIGFNSDPTRSEGHLMLPRKYSEDPDDAVKRILKGEFRWMHRTRIRTTLLGNNGHMPESVDLHNHNVSSRMEQQLTVPEALSAELSRKYGAKMKRVLPYLALNEVFIGETLSARVSHLQIVLNDSDQVNKTKCSGLCVCTGTGSTSWHTSINRLTPNTVSNLLAIVRKHADLKDLKAESIADEYNSKLVFPSDAPELCYSIREQICCGVWPIPKEFPARGFVRSIFIKSRCIDASLVIDGSIAYQFNDGAKVLFEVHPEDALLTIALD</sequence>
<dbReference type="InParanoid" id="A0A7R8U9W8"/>
<dbReference type="GO" id="GO:0003951">
    <property type="term" value="F:NAD+ kinase activity"/>
    <property type="evidence" value="ECO:0007669"/>
    <property type="project" value="UniProtKB-UniRule"/>
</dbReference>
<comment type="subcellular location">
    <subcellularLocation>
        <location evidence="1">Mitochondrion</location>
    </subcellularLocation>
</comment>
<keyword evidence="3" id="KW-1185">Reference proteome</keyword>
<dbReference type="InterPro" id="IPR012355">
    <property type="entry name" value="NADK2_mit"/>
</dbReference>
<accession>A0A7R8U9W8</accession>
<dbReference type="OrthoDB" id="185618at2759"/>
<dbReference type="InterPro" id="IPR017437">
    <property type="entry name" value="ATP-NAD_kinase_PpnK-typ_C"/>
</dbReference>
<dbReference type="GO" id="GO:0005524">
    <property type="term" value="F:ATP binding"/>
    <property type="evidence" value="ECO:0007669"/>
    <property type="project" value="UniProtKB-UniRule"/>
</dbReference>
<name>A0A7R8U9W8_HERIL</name>
<reference evidence="2 3" key="1">
    <citation type="submission" date="2020-11" db="EMBL/GenBank/DDBJ databases">
        <authorList>
            <person name="Wallbank WR R."/>
            <person name="Pardo Diaz C."/>
            <person name="Kozak K."/>
            <person name="Martin S."/>
            <person name="Jiggins C."/>
            <person name="Moest M."/>
            <person name="Warren A I."/>
            <person name="Generalovic N T."/>
            <person name="Byers J.R.P. K."/>
            <person name="Montejo-Kovacevich G."/>
            <person name="Yen C E."/>
        </authorList>
    </citation>
    <scope>NUCLEOTIDE SEQUENCE [LARGE SCALE GENOMIC DNA]</scope>
</reference>
<comment type="similarity">
    <text evidence="1">Belongs to the NAD kinase family.</text>
</comment>
<keyword evidence="1" id="KW-0547">Nucleotide-binding</keyword>
<dbReference type="Gene3D" id="2.60.200.30">
    <property type="entry name" value="Probable inorganic polyphosphate/atp-NAD kinase, domain 2"/>
    <property type="match status" value="1"/>
</dbReference>
<dbReference type="SUPFAM" id="SSF111331">
    <property type="entry name" value="NAD kinase/diacylglycerol kinase-like"/>
    <property type="match status" value="1"/>
</dbReference>
<dbReference type="GO" id="GO:0005739">
    <property type="term" value="C:mitochondrion"/>
    <property type="evidence" value="ECO:0007669"/>
    <property type="project" value="UniProtKB-SubCell"/>
</dbReference>
<gene>
    <name evidence="2" type="ORF">HERILL_LOCUS261</name>
</gene>
<dbReference type="EC" id="2.7.1.23" evidence="1"/>
<dbReference type="PANTHER" id="PTHR13158:SF5">
    <property type="entry name" value="NAD KINASE 2, MITOCHONDRIAL"/>
    <property type="match status" value="1"/>
</dbReference>
<organism evidence="2 3">
    <name type="scientific">Hermetia illucens</name>
    <name type="common">Black soldier fly</name>
    <dbReference type="NCBI Taxonomy" id="343691"/>
    <lineage>
        <taxon>Eukaryota</taxon>
        <taxon>Metazoa</taxon>
        <taxon>Ecdysozoa</taxon>
        <taxon>Arthropoda</taxon>
        <taxon>Hexapoda</taxon>
        <taxon>Insecta</taxon>
        <taxon>Pterygota</taxon>
        <taxon>Neoptera</taxon>
        <taxon>Endopterygota</taxon>
        <taxon>Diptera</taxon>
        <taxon>Brachycera</taxon>
        <taxon>Stratiomyomorpha</taxon>
        <taxon>Stratiomyidae</taxon>
        <taxon>Hermetiinae</taxon>
        <taxon>Hermetia</taxon>
    </lineage>
</organism>
<dbReference type="Gene3D" id="3.40.50.10330">
    <property type="entry name" value="Probable inorganic polyphosphate/atp-NAD kinase, domain 1"/>
    <property type="match status" value="1"/>
</dbReference>
<proteinExistence type="inferred from homology"/>
<dbReference type="GO" id="GO:0019674">
    <property type="term" value="P:NAD+ metabolic process"/>
    <property type="evidence" value="ECO:0007669"/>
    <property type="project" value="UniProtKB-UniRule"/>
</dbReference>
<evidence type="ECO:0000256" key="1">
    <source>
        <dbReference type="PIRNR" id="PIRNR017565"/>
    </source>
</evidence>
<dbReference type="GO" id="GO:0006741">
    <property type="term" value="P:NADP+ biosynthetic process"/>
    <property type="evidence" value="ECO:0007669"/>
    <property type="project" value="UniProtKB-UniRule"/>
</dbReference>
<keyword evidence="1" id="KW-0067">ATP-binding</keyword>
<dbReference type="PANTHER" id="PTHR13158">
    <property type="match status" value="1"/>
</dbReference>
<protein>
    <recommendedName>
        <fullName evidence="1">NAD kinase 2, mitochondrial</fullName>
        <ecNumber evidence="1">2.7.1.23</ecNumber>
    </recommendedName>
    <alternativeName>
        <fullName evidence="1">NAD kinase domain-containing protein 1, mitochondrial</fullName>
    </alternativeName>
</protein>
<evidence type="ECO:0000313" key="3">
    <source>
        <dbReference type="Proteomes" id="UP000594454"/>
    </source>
</evidence>
<dbReference type="InterPro" id="IPR016064">
    <property type="entry name" value="NAD/diacylglycerol_kinase_sf"/>
</dbReference>
<dbReference type="AlphaFoldDB" id="A0A7R8U9W8"/>